<sequence length="413" mass="46287">MQLWLLFLVGLVAAVHGHIQHAIRSGQVVARGVNLGGWLVLERWMTSNAAIWKHVPEALKDAGEFQAMSAVGRAVADPLIKAHREQWITESDIKEIASYGMNLVRVPVGWWIYEKPGVGVCTVNQETDWQHFTPGGLAYLDKLVNDWAVKYNVAVLIDMHAAKGSQNGREHGAAVVTGQAHFTDNTNNIQRTSEVFMAYGNIVMRCTVEFLVNRYKSSPAFLGIELLNEPEWTANQDKGTDRAKLKLYYQTLYARVRAACGDCVIVISPFLTEQGSSHGEWGSVLPFHKNNWIDWHKYLKWGFEGQSLAQITGTGVDNIEKDLREWRGPPIFMGEWSLGHPDSAKADFARSDSAIALFAARQLAALNAAKAGWAFWSWKADYGTKYGDGWSMQSLLRNKLLKLDIPRRKELCT</sequence>
<evidence type="ECO:0000256" key="9">
    <source>
        <dbReference type="ARBA" id="ARBA00023180"/>
    </source>
</evidence>
<comment type="similarity">
    <text evidence="2 16">Belongs to the glycosyl hydrolase 5 (cellulase A) family.</text>
</comment>
<evidence type="ECO:0000256" key="10">
    <source>
        <dbReference type="ARBA" id="ARBA00023295"/>
    </source>
</evidence>
<evidence type="ECO:0000256" key="13">
    <source>
        <dbReference type="ARBA" id="ARBA00037126"/>
    </source>
</evidence>
<dbReference type="PANTHER" id="PTHR31297:SF34">
    <property type="entry name" value="GLUCAN 1,3-BETA-GLUCOSIDASE 2"/>
    <property type="match status" value="1"/>
</dbReference>
<keyword evidence="11" id="KW-0961">Cell wall biogenesis/degradation</keyword>
<dbReference type="SUPFAM" id="SSF51445">
    <property type="entry name" value="(Trans)glycosidases"/>
    <property type="match status" value="1"/>
</dbReference>
<evidence type="ECO:0000256" key="15">
    <source>
        <dbReference type="ARBA" id="ARBA00041260"/>
    </source>
</evidence>
<dbReference type="EC" id="3.2.1.58" evidence="14"/>
<keyword evidence="7" id="KW-1133">Transmembrane helix</keyword>
<keyword evidence="4" id="KW-0812">Transmembrane</keyword>
<comment type="function">
    <text evidence="13">Glucosidase involved in the degradation of cellulosic biomass. Active on lichenan.</text>
</comment>
<feature type="domain" description="Glycoside hydrolase family 5" evidence="18">
    <location>
        <begin position="85"/>
        <end position="380"/>
    </location>
</feature>
<keyword evidence="6" id="KW-0735">Signal-anchor</keyword>
<dbReference type="GO" id="GO:0009251">
    <property type="term" value="P:glucan catabolic process"/>
    <property type="evidence" value="ECO:0007669"/>
    <property type="project" value="TreeGrafter"/>
</dbReference>
<dbReference type="PANTHER" id="PTHR31297">
    <property type="entry name" value="GLUCAN ENDO-1,6-BETA-GLUCOSIDASE B"/>
    <property type="match status" value="1"/>
</dbReference>
<keyword evidence="10 16" id="KW-0326">Glycosidase</keyword>
<dbReference type="Gene3D" id="3.20.20.80">
    <property type="entry name" value="Glycosidases"/>
    <property type="match status" value="1"/>
</dbReference>
<comment type="catalytic activity">
    <reaction evidence="12">
        <text>Successive hydrolysis of beta-D-glucose units from the non-reducing ends of (1-&gt;3)-beta-D-glucans, releasing alpha-glucose.</text>
        <dbReference type="EC" id="3.2.1.58"/>
    </reaction>
</comment>
<evidence type="ECO:0000256" key="8">
    <source>
        <dbReference type="ARBA" id="ARBA00023136"/>
    </source>
</evidence>
<evidence type="ECO:0000256" key="4">
    <source>
        <dbReference type="ARBA" id="ARBA00022692"/>
    </source>
</evidence>
<evidence type="ECO:0000256" key="2">
    <source>
        <dbReference type="ARBA" id="ARBA00005641"/>
    </source>
</evidence>
<dbReference type="EMBL" id="KM038790">
    <property type="protein sequence ID" value="AIG56251.1"/>
    <property type="molecule type" value="Genomic_DNA"/>
</dbReference>
<keyword evidence="8" id="KW-0472">Membrane</keyword>
<accession>A0A0A7CNW5</accession>
<evidence type="ECO:0000256" key="14">
    <source>
        <dbReference type="ARBA" id="ARBA00038929"/>
    </source>
</evidence>
<evidence type="ECO:0000256" key="17">
    <source>
        <dbReference type="SAM" id="SignalP"/>
    </source>
</evidence>
<proteinExistence type="inferred from homology"/>
<evidence type="ECO:0000256" key="5">
    <source>
        <dbReference type="ARBA" id="ARBA00022801"/>
    </source>
</evidence>
<name>A0A0A7CNW5_ACHHY</name>
<evidence type="ECO:0000313" key="19">
    <source>
        <dbReference type="EMBL" id="AIG56251.1"/>
    </source>
</evidence>
<dbReference type="GO" id="GO:0009986">
    <property type="term" value="C:cell surface"/>
    <property type="evidence" value="ECO:0007669"/>
    <property type="project" value="TreeGrafter"/>
</dbReference>
<feature type="signal peptide" evidence="17">
    <location>
        <begin position="1"/>
        <end position="17"/>
    </location>
</feature>
<dbReference type="GO" id="GO:0005886">
    <property type="term" value="C:plasma membrane"/>
    <property type="evidence" value="ECO:0007669"/>
    <property type="project" value="UniProtKB-SubCell"/>
</dbReference>
<dbReference type="GO" id="GO:0004338">
    <property type="term" value="F:glucan exo-1,3-beta-glucosidase activity"/>
    <property type="evidence" value="ECO:0007669"/>
    <property type="project" value="UniProtKB-EC"/>
</dbReference>
<keyword evidence="5 16" id="KW-0378">Hydrolase</keyword>
<keyword evidence="9" id="KW-0325">Glycoprotein</keyword>
<evidence type="ECO:0000256" key="7">
    <source>
        <dbReference type="ARBA" id="ARBA00022989"/>
    </source>
</evidence>
<keyword evidence="3" id="KW-1003">Cell membrane</keyword>
<evidence type="ECO:0000256" key="11">
    <source>
        <dbReference type="ARBA" id="ARBA00023316"/>
    </source>
</evidence>
<evidence type="ECO:0000256" key="1">
    <source>
        <dbReference type="ARBA" id="ARBA00004401"/>
    </source>
</evidence>
<evidence type="ECO:0000256" key="6">
    <source>
        <dbReference type="ARBA" id="ARBA00022968"/>
    </source>
</evidence>
<evidence type="ECO:0000256" key="16">
    <source>
        <dbReference type="RuleBase" id="RU361153"/>
    </source>
</evidence>
<evidence type="ECO:0000256" key="3">
    <source>
        <dbReference type="ARBA" id="ARBA00022475"/>
    </source>
</evidence>
<keyword evidence="17" id="KW-0732">Signal</keyword>
<feature type="chain" id="PRO_5002026881" description="glucan 1,3-beta-glucosidase" evidence="17">
    <location>
        <begin position="18"/>
        <end position="413"/>
    </location>
</feature>
<dbReference type="InterPro" id="IPR050386">
    <property type="entry name" value="Glycosyl_hydrolase_5"/>
</dbReference>
<reference evidence="19" key="1">
    <citation type="journal article" date="2014" name="Genome Biol. Evol.">
        <title>The secreted proteins of Achlya hypogyna and Thraustotheca clavata identify the ancestral oomycete secretome and reveal gene acquisitions by horizontal gene transfer.</title>
        <authorList>
            <person name="Misner I."/>
            <person name="Blouin N."/>
            <person name="Leonard G."/>
            <person name="Richards T.A."/>
            <person name="Lane C.E."/>
        </authorList>
    </citation>
    <scope>NUCLEOTIDE SEQUENCE</scope>
    <source>
        <strain evidence="19">ATCC 48635</strain>
    </source>
</reference>
<protein>
    <recommendedName>
        <fullName evidence="14">glucan 1,3-beta-glucosidase</fullName>
        <ecNumber evidence="14">3.2.1.58</ecNumber>
    </recommendedName>
    <alternativeName>
        <fullName evidence="15">Exo-1,3-beta-glucanase D</fullName>
    </alternativeName>
</protein>
<dbReference type="AlphaFoldDB" id="A0A0A7CNW5"/>
<dbReference type="GO" id="GO:0005576">
    <property type="term" value="C:extracellular region"/>
    <property type="evidence" value="ECO:0007669"/>
    <property type="project" value="TreeGrafter"/>
</dbReference>
<dbReference type="GO" id="GO:0071555">
    <property type="term" value="P:cell wall organization"/>
    <property type="evidence" value="ECO:0007669"/>
    <property type="project" value="UniProtKB-KW"/>
</dbReference>
<comment type="subcellular location">
    <subcellularLocation>
        <location evidence="1">Cell membrane</location>
        <topology evidence="1">Single-pass type II membrane protein</topology>
    </subcellularLocation>
</comment>
<evidence type="ECO:0000259" key="18">
    <source>
        <dbReference type="Pfam" id="PF00150"/>
    </source>
</evidence>
<dbReference type="InterPro" id="IPR001547">
    <property type="entry name" value="Glyco_hydro_5"/>
</dbReference>
<evidence type="ECO:0000256" key="12">
    <source>
        <dbReference type="ARBA" id="ARBA00036824"/>
    </source>
</evidence>
<dbReference type="Pfam" id="PF00150">
    <property type="entry name" value="Cellulase"/>
    <property type="match status" value="1"/>
</dbReference>
<dbReference type="InterPro" id="IPR017853">
    <property type="entry name" value="GH"/>
</dbReference>
<organism evidence="19">
    <name type="scientific">Achlya hypogyna</name>
    <name type="common">Oomycete</name>
    <name type="synonym">Protoachlya hypogyna</name>
    <dbReference type="NCBI Taxonomy" id="1202772"/>
    <lineage>
        <taxon>Eukaryota</taxon>
        <taxon>Sar</taxon>
        <taxon>Stramenopiles</taxon>
        <taxon>Oomycota</taxon>
        <taxon>Saprolegniomycetes</taxon>
        <taxon>Saprolegniales</taxon>
        <taxon>Achlyaceae</taxon>
        <taxon>Achlya</taxon>
    </lineage>
</organism>